<proteinExistence type="predicted"/>
<evidence type="ECO:0000259" key="1">
    <source>
        <dbReference type="Pfam" id="PF14292"/>
    </source>
</evidence>
<dbReference type="Proteomes" id="UP000271010">
    <property type="component" value="Unassembled WGS sequence"/>
</dbReference>
<protein>
    <submittedName>
        <fullName evidence="2">SusF/SusE family outer membrane protein</fullName>
    </submittedName>
</protein>
<dbReference type="GO" id="GO:0019867">
    <property type="term" value="C:outer membrane"/>
    <property type="evidence" value="ECO:0007669"/>
    <property type="project" value="InterPro"/>
</dbReference>
<reference evidence="2 3" key="1">
    <citation type="submission" date="2018-11" db="EMBL/GenBank/DDBJ databases">
        <title>Rufibacter latericius sp. nov., isolated from water in Baiyang Lake.</title>
        <authorList>
            <person name="Yang Y."/>
        </authorList>
    </citation>
    <scope>NUCLEOTIDE SEQUENCE [LARGE SCALE GENOMIC DNA]</scope>
    <source>
        <strain evidence="2 3">MCC P1</strain>
    </source>
</reference>
<organism evidence="2 3">
    <name type="scientific">Rufibacter immobilis</name>
    <dbReference type="NCBI Taxonomy" id="1348778"/>
    <lineage>
        <taxon>Bacteria</taxon>
        <taxon>Pseudomonadati</taxon>
        <taxon>Bacteroidota</taxon>
        <taxon>Cytophagia</taxon>
        <taxon>Cytophagales</taxon>
        <taxon>Hymenobacteraceae</taxon>
        <taxon>Rufibacter</taxon>
    </lineage>
</organism>
<evidence type="ECO:0000313" key="3">
    <source>
        <dbReference type="Proteomes" id="UP000271010"/>
    </source>
</evidence>
<sequence length="395" mass="43124">MAADEGLTKSHKKNFMKAIYNKLLMLCCLSLTLWSCDKDEDRIIMQEGVAPILSSTQSNLVLLEADKAKDAVTFNWPKAEFGYNAAVSYTLQFDKAGGDFTAPVKVEVENAQFRTVKVGELNDIANSLEMEGEKAGEMQVRVMASVGAAAAPVYSDPISITVTPYLAEPPYATLYLVGAATEGDWDNNKATPMFRSADDAFLFTYTGYLKSADFKVLGQLGKWGPAWGMGTVNTDKSVNIRFRPTEGDADVPNFSGLIPAAGYYTITLDIRKNSLTVAPYDATGKPSYTVMGVLGEFNGWDATPNNDQLMTTTSVNPHIWRTTVTIPAKADANAKSELKIRVNNSWGTNWGAKEGNQEKLYGQGQAGGPNFKITPGKYLLVFNDLTLDYVFIPQN</sequence>
<dbReference type="AlphaFoldDB" id="A0A3M9MPI9"/>
<feature type="domain" description="SusE outer membrane protein" evidence="1">
    <location>
        <begin position="38"/>
        <end position="142"/>
    </location>
</feature>
<comment type="caution">
    <text evidence="2">The sequence shown here is derived from an EMBL/GenBank/DDBJ whole genome shotgun (WGS) entry which is preliminary data.</text>
</comment>
<evidence type="ECO:0000313" key="2">
    <source>
        <dbReference type="EMBL" id="RNI27421.1"/>
    </source>
</evidence>
<dbReference type="GO" id="GO:2001070">
    <property type="term" value="F:starch binding"/>
    <property type="evidence" value="ECO:0007669"/>
    <property type="project" value="InterPro"/>
</dbReference>
<accession>A0A3M9MPI9</accession>
<dbReference type="Pfam" id="PF14292">
    <property type="entry name" value="SusE"/>
    <property type="match status" value="1"/>
</dbReference>
<dbReference type="EMBL" id="RJJE01000017">
    <property type="protein sequence ID" value="RNI27421.1"/>
    <property type="molecule type" value="Genomic_DNA"/>
</dbReference>
<dbReference type="InterPro" id="IPR025970">
    <property type="entry name" value="SusE"/>
</dbReference>
<name>A0A3M9MPI9_9BACT</name>
<keyword evidence="3" id="KW-1185">Reference proteome</keyword>
<gene>
    <name evidence="2" type="ORF">EFA69_14890</name>
</gene>
<dbReference type="Gene3D" id="2.60.40.3620">
    <property type="match status" value="2"/>
</dbReference>